<gene>
    <name evidence="1" type="ORF">SAMEA3752557_02282</name>
</gene>
<evidence type="ECO:0000313" key="1">
    <source>
        <dbReference type="EMBL" id="SQP82060.1"/>
    </source>
</evidence>
<dbReference type="PROSITE" id="PS51257">
    <property type="entry name" value="PROKAR_LIPOPROTEIN"/>
    <property type="match status" value="1"/>
</dbReference>
<dbReference type="AlphaFoldDB" id="A0A2X7GPZ5"/>
<sequence length="243" mass="29255">MYRLWVLWGCIFVLLLIIMGCIPFSPFEKWWFIVNFMSNVNIIRAFLSVLILFLVAYILLVGAFHQRYSLRLEQLSFGGINILLNKSDLLFKKSVKNYLDTKRTLFKFDPNYDSIEEVLNSYYECYKFIRDEMKLLDVKKKRDKKLYLLSNEILKTLNSFLTKHQNNYRRWHKYVSDNDKVTTKDRDPNGEFISLPYHLTPISTIQKHYYHFSQVLEGFKEVNDFFNDKVVKEFDINVDKWSE</sequence>
<reference evidence="1 2" key="1">
    <citation type="submission" date="2018-06" db="EMBL/GenBank/DDBJ databases">
        <authorList>
            <consortium name="Pathogen Informatics"/>
            <person name="Doyle S."/>
        </authorList>
    </citation>
    <scope>NUCLEOTIDE SEQUENCE [LARGE SCALE GENOMIC DNA]</scope>
    <source>
        <strain evidence="1 2">VREC0535</strain>
    </source>
</reference>
<dbReference type="Proteomes" id="UP000250671">
    <property type="component" value="Unassembled WGS sequence"/>
</dbReference>
<protein>
    <submittedName>
        <fullName evidence="1">Uncharacterized protein</fullName>
    </submittedName>
</protein>
<organism evidence="1 2">
    <name type="scientific">Escherichia coli</name>
    <dbReference type="NCBI Taxonomy" id="562"/>
    <lineage>
        <taxon>Bacteria</taxon>
        <taxon>Pseudomonadati</taxon>
        <taxon>Pseudomonadota</taxon>
        <taxon>Gammaproteobacteria</taxon>
        <taxon>Enterobacterales</taxon>
        <taxon>Enterobacteriaceae</taxon>
        <taxon>Escherichia</taxon>
    </lineage>
</organism>
<name>A0A2X7GPZ5_ECOLX</name>
<dbReference type="EMBL" id="UCZA01000012">
    <property type="protein sequence ID" value="SQP82060.1"/>
    <property type="molecule type" value="Genomic_DNA"/>
</dbReference>
<evidence type="ECO:0000313" key="2">
    <source>
        <dbReference type="Proteomes" id="UP000250671"/>
    </source>
</evidence>
<proteinExistence type="predicted"/>
<accession>A0A2X7GPZ5</accession>
<dbReference type="RefSeq" id="WP_089602251.1">
    <property type="nucleotide sequence ID" value="NZ_CP116913.1"/>
</dbReference>